<evidence type="ECO:0000256" key="2">
    <source>
        <dbReference type="ARBA" id="ARBA00008387"/>
    </source>
</evidence>
<dbReference type="SUPFAM" id="SSF50998">
    <property type="entry name" value="Quinoprotein alcohol dehydrogenase-like"/>
    <property type="match status" value="1"/>
</dbReference>
<dbReference type="InterPro" id="IPR008707">
    <property type="entry name" value="B-propeller_PilY1"/>
</dbReference>
<keyword evidence="5" id="KW-0106">Calcium</keyword>
<sequence length="705" mass="73939">MRARALTLALPLLLTLFAALMARAAERGMGEQAALGCDTYARTVHGAALSVPRGRLAPTGPEEASVFRAAYELARGSGTLTRTPLVRDADGALRLQAPSWDAGILLARTDLAARRIHTFDGGRTVPFLWEQLPGALQAALSWPPLAGVDAAGPARLAWLRGERRLEGRGLRVRSGVLGDAVHGAPVFAGAATSLPSRVGEAAYGAFRRIASRRVPAVYLGANDGMLHAFDARSGAELFAYVPALLAHALGALTAPDYVHRPYVDGPLALGEASIDGAWRTVLVASPGMGARGLFALDVTDPAEFTTALWEFGERDDPAIGNVLAPAQVARLQVRERAGVPQYRDFALAGNGSGSAAGTAALFVLALDKPPLAAWRRDVSFYRLDLPPGEPGSANALSAPALVPDADDIVRHAYAGDLQGNLWRFDFTRPAPWRGGVPRRPVFVARDAAGTPQPITQQPKVVHALGGGYLVLFGTGQLQSRAERDPARFTPQSFYAVYDDPALPRPASVLTRADLLERRLHRAASAGSGFTVAGRNQAVGAGERPKGWYLDFADSATSGERSIASATVTDGNVAFNTVLPGQDPCADSASRAYVLDALSGFTPGDGGTPISGNVTGSLLPEFADGPPLLLARPPAHVPGAPALPGMRRQVMRTTDHLALGAAGTVTRGAASRASRPAGRLSWREVLNWRQLHAAATRHGGGAGRPP</sequence>
<accession>A0ABZ1US80</accession>
<feature type="signal peptide" evidence="7">
    <location>
        <begin position="1"/>
        <end position="24"/>
    </location>
</feature>
<dbReference type="EMBL" id="CP136508">
    <property type="protein sequence ID" value="WUR14973.1"/>
    <property type="molecule type" value="Genomic_DNA"/>
</dbReference>
<keyword evidence="3" id="KW-1029">Fimbrium biogenesis</keyword>
<keyword evidence="6" id="KW-0281">Fimbrium</keyword>
<evidence type="ECO:0000256" key="5">
    <source>
        <dbReference type="ARBA" id="ARBA00022837"/>
    </source>
</evidence>
<evidence type="ECO:0000256" key="7">
    <source>
        <dbReference type="SAM" id="SignalP"/>
    </source>
</evidence>
<evidence type="ECO:0000313" key="9">
    <source>
        <dbReference type="EMBL" id="WUR14973.1"/>
    </source>
</evidence>
<evidence type="ECO:0000256" key="4">
    <source>
        <dbReference type="ARBA" id="ARBA00022723"/>
    </source>
</evidence>
<keyword evidence="4" id="KW-0479">Metal-binding</keyword>
<gene>
    <name evidence="9" type="ORF">E7V67_007650</name>
</gene>
<keyword evidence="10" id="KW-1185">Reference proteome</keyword>
<comment type="similarity">
    <text evidence="2">Belongs to the PilY1 family.</text>
</comment>
<reference evidence="9 10" key="1">
    <citation type="journal article" date="2019" name="Int. J. Syst. Evol. Microbiol.">
        <title>The Draft Whole-Genome Sequence of the Antibiotic Producer Empedobacter haloabium ATCC 31962 Provides Indications for Its Taxonomic Reclassification.</title>
        <authorList>
            <person name="Miess H."/>
            <person name="Arlt P."/>
            <person name="Apel A.K."/>
            <person name="Weber T."/>
            <person name="Nieselt K."/>
            <person name="Hanssen F."/>
            <person name="Czemmel S."/>
            <person name="Nahnsen S."/>
            <person name="Gross H."/>
        </authorList>
    </citation>
    <scope>NUCLEOTIDE SEQUENCE [LARGE SCALE GENOMIC DNA]</scope>
    <source>
        <strain evidence="9 10">ATCC 31962</strain>
    </source>
</reference>
<comment type="subcellular location">
    <subcellularLocation>
        <location evidence="1">Fimbrium</location>
    </subcellularLocation>
</comment>
<feature type="domain" description="PilY1 beta-propeller" evidence="8">
    <location>
        <begin position="177"/>
        <end position="522"/>
    </location>
</feature>
<evidence type="ECO:0000256" key="3">
    <source>
        <dbReference type="ARBA" id="ARBA00022558"/>
    </source>
</evidence>
<proteinExistence type="inferred from homology"/>
<evidence type="ECO:0000256" key="1">
    <source>
        <dbReference type="ARBA" id="ARBA00004561"/>
    </source>
</evidence>
<evidence type="ECO:0000256" key="6">
    <source>
        <dbReference type="ARBA" id="ARBA00023263"/>
    </source>
</evidence>
<protein>
    <submittedName>
        <fullName evidence="9">PilC/PilY family type IV pilus protein</fullName>
    </submittedName>
</protein>
<keyword evidence="7" id="KW-0732">Signal</keyword>
<evidence type="ECO:0000313" key="10">
    <source>
        <dbReference type="Proteomes" id="UP000321323"/>
    </source>
</evidence>
<dbReference type="Pfam" id="PF05567">
    <property type="entry name" value="T4P_PilY1"/>
    <property type="match status" value="1"/>
</dbReference>
<organism evidence="9 10">
    <name type="scientific">[Empedobacter] haloabium</name>
    <dbReference type="NCBI Taxonomy" id="592317"/>
    <lineage>
        <taxon>Bacteria</taxon>
        <taxon>Pseudomonadati</taxon>
        <taxon>Pseudomonadota</taxon>
        <taxon>Betaproteobacteria</taxon>
        <taxon>Burkholderiales</taxon>
        <taxon>Oxalobacteraceae</taxon>
        <taxon>Telluria group</taxon>
        <taxon>Telluria group incertae sedis</taxon>
    </lineage>
</organism>
<evidence type="ECO:0000259" key="8">
    <source>
        <dbReference type="Pfam" id="PF05567"/>
    </source>
</evidence>
<feature type="chain" id="PRO_5046724188" evidence="7">
    <location>
        <begin position="25"/>
        <end position="705"/>
    </location>
</feature>
<dbReference type="InterPro" id="IPR011047">
    <property type="entry name" value="Quinoprotein_ADH-like_sf"/>
</dbReference>
<name>A0ABZ1US80_9BURK</name>
<dbReference type="Proteomes" id="UP000321323">
    <property type="component" value="Chromosome"/>
</dbReference>